<evidence type="ECO:0000256" key="6">
    <source>
        <dbReference type="ARBA" id="ARBA00049157"/>
    </source>
</evidence>
<dbReference type="SUPFAM" id="SSF51366">
    <property type="entry name" value="Ribulose-phoshate binding barrel"/>
    <property type="match status" value="1"/>
</dbReference>
<dbReference type="NCBIfam" id="TIGR02127">
    <property type="entry name" value="pyrF_sub2"/>
    <property type="match status" value="1"/>
</dbReference>
<dbReference type="SMART" id="SM00934">
    <property type="entry name" value="OMPdecase"/>
    <property type="match status" value="1"/>
</dbReference>
<dbReference type="EC" id="4.1.1.23" evidence="7"/>
<comment type="similarity">
    <text evidence="2">Belongs to the OMP decarboxylase family. Type 2 subfamily.</text>
</comment>
<evidence type="ECO:0000313" key="10">
    <source>
        <dbReference type="Proteomes" id="UP001597326"/>
    </source>
</evidence>
<dbReference type="EMBL" id="JBHUFZ010000015">
    <property type="protein sequence ID" value="MFD1889826.1"/>
    <property type="molecule type" value="Genomic_DNA"/>
</dbReference>
<sequence>MTYAERLATTTAARGALCVGIDPHPQILQAWGLTDDVDGLERCARGMVEAIGDKVAVFKPQSAFYEVHGSAGIAVLERVLDDIRQAGALSILDVKRGDIGSTMAAYARAYLREESALRADAITLAPYLGFESLRPAIDLAHETGRGLYVLARTSNPEGGEVQLADAGGRSVAQMVVDQAAEENQRSGQYAIGLVVGGTHADPGCDVSRFNGSILVPGIGAQGGTIDGLRSIFGEATDRLLPSASRQVMQGGPSREGLVQAVESLLG</sequence>
<protein>
    <recommendedName>
        <fullName evidence="7">Orotidine-5'-phosphate decarboxylase</fullName>
        <ecNumber evidence="7">4.1.1.23</ecNumber>
    </recommendedName>
</protein>
<dbReference type="PANTHER" id="PTHR43375">
    <property type="entry name" value="OROTIDINE 5'-PHOSPHATE DECARBOXYLASE"/>
    <property type="match status" value="1"/>
</dbReference>
<comment type="pathway">
    <text evidence="1">Pyrimidine metabolism; UMP biosynthesis via de novo pathway; UMP from orotate: step 2/2.</text>
</comment>
<accession>A0ABW4RU25</accession>
<evidence type="ECO:0000256" key="1">
    <source>
        <dbReference type="ARBA" id="ARBA00004861"/>
    </source>
</evidence>
<proteinExistence type="inferred from homology"/>
<feature type="domain" description="Orotidine 5'-phosphate decarboxylase" evidence="8">
    <location>
        <begin position="16"/>
        <end position="260"/>
    </location>
</feature>
<comment type="caution">
    <text evidence="9">The sequence shown here is derived from an EMBL/GenBank/DDBJ whole genome shotgun (WGS) entry which is preliminary data.</text>
</comment>
<evidence type="ECO:0000256" key="4">
    <source>
        <dbReference type="ARBA" id="ARBA00022975"/>
    </source>
</evidence>
<dbReference type="InterPro" id="IPR011060">
    <property type="entry name" value="RibuloseP-bd_barrel"/>
</dbReference>
<dbReference type="InterPro" id="IPR011995">
    <property type="entry name" value="OMPdecase_type-2"/>
</dbReference>
<dbReference type="PANTHER" id="PTHR43375:SF1">
    <property type="entry name" value="OROTIDINE 5'-PHOSPHATE DECARBOXYLASE"/>
    <property type="match status" value="1"/>
</dbReference>
<dbReference type="CDD" id="cd04725">
    <property type="entry name" value="OMP_decarboxylase_like"/>
    <property type="match status" value="1"/>
</dbReference>
<dbReference type="Gene3D" id="3.20.20.70">
    <property type="entry name" value="Aldolase class I"/>
    <property type="match status" value="1"/>
</dbReference>
<evidence type="ECO:0000256" key="7">
    <source>
        <dbReference type="NCBIfam" id="TIGR02127"/>
    </source>
</evidence>
<evidence type="ECO:0000256" key="5">
    <source>
        <dbReference type="ARBA" id="ARBA00023239"/>
    </source>
</evidence>
<dbReference type="Pfam" id="PF00215">
    <property type="entry name" value="OMPdecase"/>
    <property type="match status" value="1"/>
</dbReference>
<gene>
    <name evidence="9" type="primary">pyrF</name>
    <name evidence="9" type="ORF">ACFSCS_06435</name>
</gene>
<dbReference type="GO" id="GO:0004590">
    <property type="term" value="F:orotidine-5'-phosphate decarboxylase activity"/>
    <property type="evidence" value="ECO:0007669"/>
    <property type="project" value="UniProtKB-EC"/>
</dbReference>
<keyword evidence="3" id="KW-0210">Decarboxylase</keyword>
<dbReference type="Proteomes" id="UP001597326">
    <property type="component" value="Unassembled WGS sequence"/>
</dbReference>
<reference evidence="10" key="1">
    <citation type="journal article" date="2019" name="Int. J. Syst. Evol. Microbiol.">
        <title>The Global Catalogue of Microorganisms (GCM) 10K type strain sequencing project: providing services to taxonomists for standard genome sequencing and annotation.</title>
        <authorList>
            <consortium name="The Broad Institute Genomics Platform"/>
            <consortium name="The Broad Institute Genome Sequencing Center for Infectious Disease"/>
            <person name="Wu L."/>
            <person name="Ma J."/>
        </authorList>
    </citation>
    <scope>NUCLEOTIDE SEQUENCE [LARGE SCALE GENOMIC DNA]</scope>
    <source>
        <strain evidence="10">CAIM 431</strain>
    </source>
</reference>
<organism evidence="9 10">
    <name type="scientific">Luteococcus peritonei</name>
    <dbReference type="NCBI Taxonomy" id="88874"/>
    <lineage>
        <taxon>Bacteria</taxon>
        <taxon>Bacillati</taxon>
        <taxon>Actinomycetota</taxon>
        <taxon>Actinomycetes</taxon>
        <taxon>Propionibacteriales</taxon>
        <taxon>Propionibacteriaceae</taxon>
        <taxon>Luteococcus</taxon>
    </lineage>
</organism>
<dbReference type="InterPro" id="IPR013785">
    <property type="entry name" value="Aldolase_TIM"/>
</dbReference>
<evidence type="ECO:0000256" key="3">
    <source>
        <dbReference type="ARBA" id="ARBA00022793"/>
    </source>
</evidence>
<evidence type="ECO:0000259" key="8">
    <source>
        <dbReference type="SMART" id="SM00934"/>
    </source>
</evidence>
<evidence type="ECO:0000313" key="9">
    <source>
        <dbReference type="EMBL" id="MFD1889826.1"/>
    </source>
</evidence>
<comment type="catalytic activity">
    <reaction evidence="6">
        <text>orotidine 5'-phosphate + H(+) = UMP + CO2</text>
        <dbReference type="Rhea" id="RHEA:11596"/>
        <dbReference type="ChEBI" id="CHEBI:15378"/>
        <dbReference type="ChEBI" id="CHEBI:16526"/>
        <dbReference type="ChEBI" id="CHEBI:57538"/>
        <dbReference type="ChEBI" id="CHEBI:57865"/>
        <dbReference type="EC" id="4.1.1.23"/>
    </reaction>
</comment>
<keyword evidence="5 9" id="KW-0456">Lyase</keyword>
<evidence type="ECO:0000256" key="2">
    <source>
        <dbReference type="ARBA" id="ARBA00008847"/>
    </source>
</evidence>
<keyword evidence="10" id="KW-1185">Reference proteome</keyword>
<keyword evidence="4" id="KW-0665">Pyrimidine biosynthesis</keyword>
<name>A0ABW4RU25_9ACTN</name>
<dbReference type="InterPro" id="IPR001754">
    <property type="entry name" value="OMPdeCOase_dom"/>
</dbReference>
<dbReference type="RefSeq" id="WP_343873453.1">
    <property type="nucleotide sequence ID" value="NZ_BAAAIX010000016.1"/>
</dbReference>